<accession>A0A915J052</accession>
<dbReference type="AlphaFoldDB" id="A0A915J052"/>
<keyword evidence="1" id="KW-1185">Reference proteome</keyword>
<reference evidence="2" key="1">
    <citation type="submission" date="2022-11" db="UniProtKB">
        <authorList>
            <consortium name="WormBaseParasite"/>
        </authorList>
    </citation>
    <scope>IDENTIFICATION</scope>
</reference>
<evidence type="ECO:0000313" key="1">
    <source>
        <dbReference type="Proteomes" id="UP000887565"/>
    </source>
</evidence>
<sequence length="119" mass="14572">METYLRLKVFSNHLFKDVRPQRRKIDVDDKWLVVPKMPKKLECFDNTDDSYSVLYAKISMTKNFFHEKFYAVRRLKEQDDLEFTFDICYTTKYSYPDRQTQTTFFYNVNTVVFVARFKQ</sequence>
<dbReference type="Proteomes" id="UP000887565">
    <property type="component" value="Unplaced"/>
</dbReference>
<proteinExistence type="predicted"/>
<protein>
    <submittedName>
        <fullName evidence="2">Uncharacterized protein</fullName>
    </submittedName>
</protein>
<evidence type="ECO:0000313" key="2">
    <source>
        <dbReference type="WBParaSite" id="nRc.2.0.1.t19841-RA"/>
    </source>
</evidence>
<organism evidence="1 2">
    <name type="scientific">Romanomermis culicivorax</name>
    <name type="common">Nematode worm</name>
    <dbReference type="NCBI Taxonomy" id="13658"/>
    <lineage>
        <taxon>Eukaryota</taxon>
        <taxon>Metazoa</taxon>
        <taxon>Ecdysozoa</taxon>
        <taxon>Nematoda</taxon>
        <taxon>Enoplea</taxon>
        <taxon>Dorylaimia</taxon>
        <taxon>Mermithida</taxon>
        <taxon>Mermithoidea</taxon>
        <taxon>Mermithidae</taxon>
        <taxon>Romanomermis</taxon>
    </lineage>
</organism>
<dbReference type="WBParaSite" id="nRc.2.0.1.t19841-RA">
    <property type="protein sequence ID" value="nRc.2.0.1.t19841-RA"/>
    <property type="gene ID" value="nRc.2.0.1.g19841"/>
</dbReference>
<name>A0A915J052_ROMCU</name>